<protein>
    <recommendedName>
        <fullName evidence="4">SHSP domain-containing protein</fullName>
    </recommendedName>
</protein>
<gene>
    <name evidence="2" type="ORF">MERR_LOCUS12227</name>
</gene>
<evidence type="ECO:0008006" key="4">
    <source>
        <dbReference type="Google" id="ProtNLM"/>
    </source>
</evidence>
<dbReference type="EMBL" id="CACVBM020000965">
    <property type="protein sequence ID" value="CAA7024992.1"/>
    <property type="molecule type" value="Genomic_DNA"/>
</dbReference>
<feature type="region of interest" description="Disordered" evidence="1">
    <location>
        <begin position="74"/>
        <end position="97"/>
    </location>
</feature>
<sequence length="97" mass="10937">MQLITFIDPVPQSEGMYYATNNPYQVSGPKGFTEFKYIEGTMDLFMRVDFPGVIRESVKTTVKGSDKKAVFVSGNTPKELTHDSSEPEIRNRHSTCL</sequence>
<dbReference type="PANTHER" id="PTHR46991:SF37">
    <property type="entry name" value="57 KDA HEAT SHOCK PROTEIN-RELATED"/>
    <property type="match status" value="1"/>
</dbReference>
<evidence type="ECO:0000313" key="2">
    <source>
        <dbReference type="EMBL" id="CAA7024992.1"/>
    </source>
</evidence>
<accession>A0A6D2I5N7</accession>
<keyword evidence="3" id="KW-1185">Reference proteome</keyword>
<evidence type="ECO:0000313" key="3">
    <source>
        <dbReference type="Proteomes" id="UP000467841"/>
    </source>
</evidence>
<organism evidence="2 3">
    <name type="scientific">Microthlaspi erraticum</name>
    <dbReference type="NCBI Taxonomy" id="1685480"/>
    <lineage>
        <taxon>Eukaryota</taxon>
        <taxon>Viridiplantae</taxon>
        <taxon>Streptophyta</taxon>
        <taxon>Embryophyta</taxon>
        <taxon>Tracheophyta</taxon>
        <taxon>Spermatophyta</taxon>
        <taxon>Magnoliopsida</taxon>
        <taxon>eudicotyledons</taxon>
        <taxon>Gunneridae</taxon>
        <taxon>Pentapetalae</taxon>
        <taxon>rosids</taxon>
        <taxon>malvids</taxon>
        <taxon>Brassicales</taxon>
        <taxon>Brassicaceae</taxon>
        <taxon>Coluteocarpeae</taxon>
        <taxon>Microthlaspi</taxon>
    </lineage>
</organism>
<dbReference type="Proteomes" id="UP000467841">
    <property type="component" value="Unassembled WGS sequence"/>
</dbReference>
<dbReference type="PANTHER" id="PTHR46991">
    <property type="entry name" value="23.5 KDA HEAT SHOCK PROTEIN, MITOCHONDRIAL"/>
    <property type="match status" value="1"/>
</dbReference>
<reference evidence="2" key="1">
    <citation type="submission" date="2020-01" db="EMBL/GenBank/DDBJ databases">
        <authorList>
            <person name="Mishra B."/>
        </authorList>
    </citation>
    <scope>NUCLEOTIDE SEQUENCE [LARGE SCALE GENOMIC DNA]</scope>
</reference>
<name>A0A6D2I5N7_9BRAS</name>
<proteinExistence type="predicted"/>
<dbReference type="InterPro" id="IPR044656">
    <property type="entry name" value="HSP14.7/HSP23.5/HSP23.6-like"/>
</dbReference>
<feature type="compositionally biased region" description="Basic and acidic residues" evidence="1">
    <location>
        <begin position="79"/>
        <end position="91"/>
    </location>
</feature>
<comment type="caution">
    <text evidence="2">The sequence shown here is derived from an EMBL/GenBank/DDBJ whole genome shotgun (WGS) entry which is preliminary data.</text>
</comment>
<evidence type="ECO:0000256" key="1">
    <source>
        <dbReference type="SAM" id="MobiDB-lite"/>
    </source>
</evidence>
<dbReference type="AlphaFoldDB" id="A0A6D2I5N7"/>